<dbReference type="SUPFAM" id="SSF75217">
    <property type="entry name" value="alpha/beta knot"/>
    <property type="match status" value="1"/>
</dbReference>
<evidence type="ECO:0000259" key="3">
    <source>
        <dbReference type="Pfam" id="PF00588"/>
    </source>
</evidence>
<dbReference type="PANTHER" id="PTHR43191:SF2">
    <property type="entry name" value="RRNA METHYLTRANSFERASE 3, MITOCHONDRIAL"/>
    <property type="match status" value="1"/>
</dbReference>
<dbReference type="AlphaFoldDB" id="A0AAJ6DET7"/>
<dbReference type="EMBL" id="CP122566">
    <property type="protein sequence ID" value="WGH92968.1"/>
    <property type="molecule type" value="Genomic_DNA"/>
</dbReference>
<keyword evidence="6" id="KW-1185">Reference proteome</keyword>
<dbReference type="Pfam" id="PF00588">
    <property type="entry name" value="SpoU_methylase"/>
    <property type="match status" value="1"/>
</dbReference>
<name>A0AAJ6DET7_9MICC</name>
<feature type="domain" description="Thiostrepton-resistance methylase N-terminal" evidence="4">
    <location>
        <begin position="18"/>
        <end position="127"/>
    </location>
</feature>
<evidence type="ECO:0000259" key="4">
    <source>
        <dbReference type="Pfam" id="PF04705"/>
    </source>
</evidence>
<dbReference type="PANTHER" id="PTHR43191">
    <property type="entry name" value="RRNA METHYLTRANSFERASE 3"/>
    <property type="match status" value="1"/>
</dbReference>
<dbReference type="InterPro" id="IPR051259">
    <property type="entry name" value="rRNA_Methyltransferase"/>
</dbReference>
<dbReference type="GO" id="GO:0008649">
    <property type="term" value="F:rRNA methyltransferase activity"/>
    <property type="evidence" value="ECO:0007669"/>
    <property type="project" value="InterPro"/>
</dbReference>
<feature type="domain" description="tRNA/rRNA methyltransferase SpoU type" evidence="3">
    <location>
        <begin position="132"/>
        <end position="272"/>
    </location>
</feature>
<dbReference type="InterPro" id="IPR029026">
    <property type="entry name" value="tRNA_m1G_MTases_N"/>
</dbReference>
<evidence type="ECO:0000313" key="5">
    <source>
        <dbReference type="EMBL" id="WGH92968.1"/>
    </source>
</evidence>
<evidence type="ECO:0000256" key="1">
    <source>
        <dbReference type="ARBA" id="ARBA00022603"/>
    </source>
</evidence>
<organism evidence="5 6">
    <name type="scientific">Auritidibacter ignavus</name>
    <dbReference type="NCBI Taxonomy" id="678932"/>
    <lineage>
        <taxon>Bacteria</taxon>
        <taxon>Bacillati</taxon>
        <taxon>Actinomycetota</taxon>
        <taxon>Actinomycetes</taxon>
        <taxon>Micrococcales</taxon>
        <taxon>Micrococcaceae</taxon>
        <taxon>Auritidibacter</taxon>
    </lineage>
</organism>
<dbReference type="InterPro" id="IPR029064">
    <property type="entry name" value="Ribosomal_eL30-like_sf"/>
</dbReference>
<accession>A0AAJ6DET7</accession>
<dbReference type="GO" id="GO:0046677">
    <property type="term" value="P:response to antibiotic"/>
    <property type="evidence" value="ECO:0007669"/>
    <property type="project" value="InterPro"/>
</dbReference>
<dbReference type="Pfam" id="PF04705">
    <property type="entry name" value="TSNR_N"/>
    <property type="match status" value="1"/>
</dbReference>
<gene>
    <name evidence="5" type="ORF">QDX21_11840</name>
</gene>
<dbReference type="RefSeq" id="WP_279674804.1">
    <property type="nucleotide sequence ID" value="NZ_CP122566.1"/>
</dbReference>
<dbReference type="InterPro" id="IPR029028">
    <property type="entry name" value="Alpha/beta_knot_MTases"/>
</dbReference>
<sequence>MHKTTPLHHNIDRPGEDHTIIDDSHHPVARRISDVLRNRSSKPKIILIDDLENIEQAVRNNVRLDSLYMTEGSQSASINDTIFEYGEFPTHTLSRDVADGLFGGEKQSRIFALAKAPRPAKLSDLSETESDIVVLDGVRLVGNIGAITRTSVGFGTAGLILLDSGLQNVFDRRLIRASRGLVFALPIVLTTVDEFARYIHRERISVGTLTAHATDSLESAWDIAERMAIVLGSERHGVSEKLNTIADYKYAIPMSPEVESLNVSVSAGIALYERSRSHPTST</sequence>
<dbReference type="Proteomes" id="UP001224674">
    <property type="component" value="Chromosome"/>
</dbReference>
<evidence type="ECO:0000256" key="2">
    <source>
        <dbReference type="ARBA" id="ARBA00022679"/>
    </source>
</evidence>
<dbReference type="Gene3D" id="3.40.1280.10">
    <property type="match status" value="1"/>
</dbReference>
<keyword evidence="2" id="KW-0808">Transferase</keyword>
<dbReference type="Gene3D" id="3.30.1330.30">
    <property type="match status" value="1"/>
</dbReference>
<reference evidence="5 6" key="1">
    <citation type="submission" date="2023-03" db="EMBL/GenBank/DDBJ databases">
        <title>Complete genome sequences of several Auritidibacter ignavus strains isolated from ear infections.</title>
        <authorList>
            <person name="Baehr T."/>
            <person name="Baumhoegger A.M."/>
        </authorList>
    </citation>
    <scope>NUCLEOTIDE SEQUENCE [LARGE SCALE GENOMIC DNA]</scope>
    <source>
        <strain evidence="5 6">BABAE-6</strain>
    </source>
</reference>
<dbReference type="InterPro" id="IPR006795">
    <property type="entry name" value="Thiostrepton-R_Mease_TSNR_N"/>
</dbReference>
<evidence type="ECO:0000313" key="6">
    <source>
        <dbReference type="Proteomes" id="UP001224674"/>
    </source>
</evidence>
<proteinExistence type="predicted"/>
<dbReference type="InterPro" id="IPR001537">
    <property type="entry name" value="SpoU_MeTrfase"/>
</dbReference>
<dbReference type="GO" id="GO:0003723">
    <property type="term" value="F:RNA binding"/>
    <property type="evidence" value="ECO:0007669"/>
    <property type="project" value="InterPro"/>
</dbReference>
<keyword evidence="1 5" id="KW-0489">Methyltransferase</keyword>
<protein>
    <submittedName>
        <fullName evidence="5">TrmH family RNA methyltransferase</fullName>
    </submittedName>
</protein>